<evidence type="ECO:0000313" key="3">
    <source>
        <dbReference type="Proteomes" id="UP000789901"/>
    </source>
</evidence>
<proteinExistence type="predicted"/>
<feature type="coiled-coil region" evidence="1">
    <location>
        <begin position="585"/>
        <end position="612"/>
    </location>
</feature>
<keyword evidence="1" id="KW-0175">Coiled coil</keyword>
<name>A0ABN7UJT8_GIGMA</name>
<protein>
    <submittedName>
        <fullName evidence="2">3220_t:CDS:1</fullName>
    </submittedName>
</protein>
<evidence type="ECO:0000256" key="1">
    <source>
        <dbReference type="SAM" id="Coils"/>
    </source>
</evidence>
<comment type="caution">
    <text evidence="2">The sequence shown here is derived from an EMBL/GenBank/DDBJ whole genome shotgun (WGS) entry which is preliminary data.</text>
</comment>
<dbReference type="EMBL" id="CAJVQB010003569">
    <property type="protein sequence ID" value="CAG8611836.1"/>
    <property type="molecule type" value="Genomic_DNA"/>
</dbReference>
<dbReference type="SUPFAM" id="SSF50978">
    <property type="entry name" value="WD40 repeat-like"/>
    <property type="match status" value="1"/>
</dbReference>
<sequence>MDDDNKLEYRIQIEDELATDFNPHNGKSVTMIQLKHEYIISQNKINYDEKLRLNIDENFTYKHFTVSDNKFVTVPIYEEKKKIGIFDFKTKNQLTLNLPGPEFDVGCLAFIESGEFIMVSYRDKFKLPHMAYVFTLKNSSELVHKLTMKLEYIDEIFIIPKGKLFMYNSDIGYITKWDIGTLKFESYFLFKSYYDVKDIKLSDDGLLLFVYGTKVTIDDDLDDSKLFENDSYSTISIYLAKNEMKFTTYIGARLLIMAHNTEVNSSIYEIRDPFMYSEPVDANKLLNNFENSDIQNQFQYPCIIKSKKIIGFINGNMNGNIDRKFVIKELIQDEKNWITFIRKTLKDSNNIYMSSLQREIIEFIEKVKTFAKYFVKWSVKCNKTNDILTAEFQETMDKINVRPEIYSEAKPFVIECERLDNDDLIMITQDEIMFIWTFSTKKKIQLIYLWKYNEVIDKLKPEVKDYFFPPPSYEDCVEHISFLQQNNTKRFFLNELVDEHIENEFFLILYGEKLIKVLIDEDQDTLLQKLCNRCVKIIFEIHINEFRKMIHQINSNDWDKTAKPFVSETLSKVLTEENQIIKGSTQEYEKLKEIEDEQMKKFEERFKVIEEERIKRIEDLILEIKNLLTKDKT</sequence>
<evidence type="ECO:0000313" key="2">
    <source>
        <dbReference type="EMBL" id="CAG8611836.1"/>
    </source>
</evidence>
<accession>A0ABN7UJT8</accession>
<dbReference type="Proteomes" id="UP000789901">
    <property type="component" value="Unassembled WGS sequence"/>
</dbReference>
<gene>
    <name evidence="2" type="ORF">GMARGA_LOCUS7396</name>
</gene>
<reference evidence="2 3" key="1">
    <citation type="submission" date="2021-06" db="EMBL/GenBank/DDBJ databases">
        <authorList>
            <person name="Kallberg Y."/>
            <person name="Tangrot J."/>
            <person name="Rosling A."/>
        </authorList>
    </citation>
    <scope>NUCLEOTIDE SEQUENCE [LARGE SCALE GENOMIC DNA]</scope>
    <source>
        <strain evidence="2 3">120-4 pot B 10/14</strain>
    </source>
</reference>
<keyword evidence="3" id="KW-1185">Reference proteome</keyword>
<dbReference type="InterPro" id="IPR036322">
    <property type="entry name" value="WD40_repeat_dom_sf"/>
</dbReference>
<organism evidence="2 3">
    <name type="scientific">Gigaspora margarita</name>
    <dbReference type="NCBI Taxonomy" id="4874"/>
    <lineage>
        <taxon>Eukaryota</taxon>
        <taxon>Fungi</taxon>
        <taxon>Fungi incertae sedis</taxon>
        <taxon>Mucoromycota</taxon>
        <taxon>Glomeromycotina</taxon>
        <taxon>Glomeromycetes</taxon>
        <taxon>Diversisporales</taxon>
        <taxon>Gigasporaceae</taxon>
        <taxon>Gigaspora</taxon>
    </lineage>
</organism>